<dbReference type="GO" id="GO:0020037">
    <property type="term" value="F:heme binding"/>
    <property type="evidence" value="ECO:0007669"/>
    <property type="project" value="InterPro"/>
</dbReference>
<dbReference type="Proteomes" id="UP000222542">
    <property type="component" value="Unassembled WGS sequence"/>
</dbReference>
<dbReference type="InterPro" id="IPR001128">
    <property type="entry name" value="Cyt_P450"/>
</dbReference>
<dbReference type="SUPFAM" id="SSF48264">
    <property type="entry name" value="Cytochrome P450"/>
    <property type="match status" value="1"/>
</dbReference>
<protein>
    <submittedName>
        <fullName evidence="2">Uncharacterized protein</fullName>
    </submittedName>
</protein>
<proteinExistence type="inferred from homology"/>
<reference evidence="2 3" key="2">
    <citation type="journal article" date="2017" name="Genome Biol.">
        <title>New reference genome sequences of hot pepper reveal the massive evolution of plant disease-resistance genes by retroduplication.</title>
        <authorList>
            <person name="Kim S."/>
            <person name="Park J."/>
            <person name="Yeom S.I."/>
            <person name="Kim Y.M."/>
            <person name="Seo E."/>
            <person name="Kim K.T."/>
            <person name="Kim M.S."/>
            <person name="Lee J.M."/>
            <person name="Cheong K."/>
            <person name="Shin H.S."/>
            <person name="Kim S.B."/>
            <person name="Han K."/>
            <person name="Lee J."/>
            <person name="Park M."/>
            <person name="Lee H.A."/>
            <person name="Lee H.Y."/>
            <person name="Lee Y."/>
            <person name="Oh S."/>
            <person name="Lee J.H."/>
            <person name="Choi E."/>
            <person name="Choi E."/>
            <person name="Lee S.E."/>
            <person name="Jeon J."/>
            <person name="Kim H."/>
            <person name="Choi G."/>
            <person name="Song H."/>
            <person name="Lee J."/>
            <person name="Lee S.C."/>
            <person name="Kwon J.K."/>
            <person name="Lee H.Y."/>
            <person name="Koo N."/>
            <person name="Hong Y."/>
            <person name="Kim R.W."/>
            <person name="Kang W.H."/>
            <person name="Huh J.H."/>
            <person name="Kang B.C."/>
            <person name="Yang T.J."/>
            <person name="Lee Y.H."/>
            <person name="Bennetzen J.L."/>
            <person name="Choi D."/>
        </authorList>
    </citation>
    <scope>NUCLEOTIDE SEQUENCE [LARGE SCALE GENOMIC DNA]</scope>
    <source>
        <strain evidence="3">cv. CM334</strain>
    </source>
</reference>
<keyword evidence="3" id="KW-1185">Reference proteome</keyword>
<name>A0A2G2ZJG6_CAPAN</name>
<evidence type="ECO:0000313" key="2">
    <source>
        <dbReference type="EMBL" id="PHT82138.1"/>
    </source>
</evidence>
<dbReference type="InterPro" id="IPR036396">
    <property type="entry name" value="Cyt_P450_sf"/>
</dbReference>
<dbReference type="STRING" id="4072.A0A2G2ZJG6"/>
<dbReference type="Gramene" id="PHT82138">
    <property type="protein sequence ID" value="PHT82138"/>
    <property type="gene ID" value="T459_15153"/>
</dbReference>
<dbReference type="PANTHER" id="PTHR24291:SF134">
    <property type="entry name" value="CAROTENE EPSILON-MONOOXYGENASE, CHLOROPLASTIC"/>
    <property type="match status" value="1"/>
</dbReference>
<evidence type="ECO:0000256" key="1">
    <source>
        <dbReference type="ARBA" id="ARBA00010617"/>
    </source>
</evidence>
<dbReference type="Gene3D" id="1.10.630.10">
    <property type="entry name" value="Cytochrome P450"/>
    <property type="match status" value="1"/>
</dbReference>
<dbReference type="GO" id="GO:0004497">
    <property type="term" value="F:monooxygenase activity"/>
    <property type="evidence" value="ECO:0007669"/>
    <property type="project" value="InterPro"/>
</dbReference>
<organism evidence="2 3">
    <name type="scientific">Capsicum annuum</name>
    <name type="common">Capsicum pepper</name>
    <dbReference type="NCBI Taxonomy" id="4072"/>
    <lineage>
        <taxon>Eukaryota</taxon>
        <taxon>Viridiplantae</taxon>
        <taxon>Streptophyta</taxon>
        <taxon>Embryophyta</taxon>
        <taxon>Tracheophyta</taxon>
        <taxon>Spermatophyta</taxon>
        <taxon>Magnoliopsida</taxon>
        <taxon>eudicotyledons</taxon>
        <taxon>Gunneridae</taxon>
        <taxon>Pentapetalae</taxon>
        <taxon>asterids</taxon>
        <taxon>lamiids</taxon>
        <taxon>Solanales</taxon>
        <taxon>Solanaceae</taxon>
        <taxon>Solanoideae</taxon>
        <taxon>Capsiceae</taxon>
        <taxon>Capsicum</taxon>
    </lineage>
</organism>
<dbReference type="EMBL" id="AYRZ02000005">
    <property type="protein sequence ID" value="PHT82138.1"/>
    <property type="molecule type" value="Genomic_DNA"/>
</dbReference>
<accession>A0A2G2ZJG6</accession>
<dbReference type="GO" id="GO:0005506">
    <property type="term" value="F:iron ion binding"/>
    <property type="evidence" value="ECO:0007669"/>
    <property type="project" value="InterPro"/>
</dbReference>
<reference evidence="2 3" key="1">
    <citation type="journal article" date="2014" name="Nat. Genet.">
        <title>Genome sequence of the hot pepper provides insights into the evolution of pungency in Capsicum species.</title>
        <authorList>
            <person name="Kim S."/>
            <person name="Park M."/>
            <person name="Yeom S.I."/>
            <person name="Kim Y.M."/>
            <person name="Lee J.M."/>
            <person name="Lee H.A."/>
            <person name="Seo E."/>
            <person name="Choi J."/>
            <person name="Cheong K."/>
            <person name="Kim K.T."/>
            <person name="Jung K."/>
            <person name="Lee G.W."/>
            <person name="Oh S.K."/>
            <person name="Bae C."/>
            <person name="Kim S.B."/>
            <person name="Lee H.Y."/>
            <person name="Kim S.Y."/>
            <person name="Kim M.S."/>
            <person name="Kang B.C."/>
            <person name="Jo Y.D."/>
            <person name="Yang H.B."/>
            <person name="Jeong H.J."/>
            <person name="Kang W.H."/>
            <person name="Kwon J.K."/>
            <person name="Shin C."/>
            <person name="Lim J.Y."/>
            <person name="Park J.H."/>
            <person name="Huh J.H."/>
            <person name="Kim J.S."/>
            <person name="Kim B.D."/>
            <person name="Cohen O."/>
            <person name="Paran I."/>
            <person name="Suh M.C."/>
            <person name="Lee S.B."/>
            <person name="Kim Y.K."/>
            <person name="Shin Y."/>
            <person name="Noh S.J."/>
            <person name="Park J."/>
            <person name="Seo Y.S."/>
            <person name="Kwon S.Y."/>
            <person name="Kim H.A."/>
            <person name="Park J.M."/>
            <person name="Kim H.J."/>
            <person name="Choi S.B."/>
            <person name="Bosland P.W."/>
            <person name="Reeves G."/>
            <person name="Jo S.H."/>
            <person name="Lee B.W."/>
            <person name="Cho H.T."/>
            <person name="Choi H.S."/>
            <person name="Lee M.S."/>
            <person name="Yu Y."/>
            <person name="Do Choi Y."/>
            <person name="Park B.S."/>
            <person name="van Deynze A."/>
            <person name="Ashrafi H."/>
            <person name="Hill T."/>
            <person name="Kim W.T."/>
            <person name="Pai H.S."/>
            <person name="Ahn H.K."/>
            <person name="Yeam I."/>
            <person name="Giovannoni J.J."/>
            <person name="Rose J.K."/>
            <person name="Sorensen I."/>
            <person name="Lee S.J."/>
            <person name="Kim R.W."/>
            <person name="Choi I.Y."/>
            <person name="Choi B.S."/>
            <person name="Lim J.S."/>
            <person name="Lee Y.H."/>
            <person name="Choi D."/>
        </authorList>
    </citation>
    <scope>NUCLEOTIDE SEQUENCE [LARGE SCALE GENOMIC DNA]</scope>
    <source>
        <strain evidence="3">cv. CM334</strain>
    </source>
</reference>
<comment type="similarity">
    <text evidence="1">Belongs to the cytochrome P450 family.</text>
</comment>
<dbReference type="InterPro" id="IPR050196">
    <property type="entry name" value="Cytochrome_P450_Monoox"/>
</dbReference>
<evidence type="ECO:0000313" key="3">
    <source>
        <dbReference type="Proteomes" id="UP000222542"/>
    </source>
</evidence>
<comment type="caution">
    <text evidence="2">The sequence shown here is derived from an EMBL/GenBank/DDBJ whole genome shotgun (WGS) entry which is preliminary data.</text>
</comment>
<dbReference type="GO" id="GO:0016705">
    <property type="term" value="F:oxidoreductase activity, acting on paired donors, with incorporation or reduction of molecular oxygen"/>
    <property type="evidence" value="ECO:0007669"/>
    <property type="project" value="InterPro"/>
</dbReference>
<sequence length="122" mass="14132">MVHNENYADHRKSVLPSYFMFLMQYPSALEKAHEEVDRVLGGRSPTYEDMKNLKFLTQCIIESLRLYPHPPVLIRRAQVADVLPGNYKVNAGRDIMISVYNIHHSSEVIRAFTDLLPFSCYC</sequence>
<dbReference type="AlphaFoldDB" id="A0A2G2ZJG6"/>
<dbReference type="Pfam" id="PF00067">
    <property type="entry name" value="p450"/>
    <property type="match status" value="1"/>
</dbReference>
<gene>
    <name evidence="2" type="ORF">T459_15153</name>
</gene>
<dbReference type="PANTHER" id="PTHR24291">
    <property type="entry name" value="CYTOCHROME P450 FAMILY 4"/>
    <property type="match status" value="1"/>
</dbReference>